<protein>
    <recommendedName>
        <fullName evidence="10">tRNA 5-methylaminomethyl-2-thiouridine biosynthesis bifunctional protein MnmC</fullName>
        <shortName evidence="10">tRNA mnm(5)s(2)U biosynthesis bifunctional protein</shortName>
    </recommendedName>
    <domain>
        <recommendedName>
            <fullName evidence="10">tRNA (mnm(5)s(2)U34)-methyltransferase</fullName>
            <ecNumber evidence="10">2.1.1.61</ecNumber>
        </recommendedName>
    </domain>
    <domain>
        <recommendedName>
            <fullName evidence="10">FAD-dependent cmnm(5)s(2)U34 oxidoreductase</fullName>
            <ecNumber evidence="10">1.5.-.-</ecNumber>
        </recommendedName>
    </domain>
</protein>
<feature type="domain" description="MnmC-like methyltransferase" evidence="12">
    <location>
        <begin position="119"/>
        <end position="243"/>
    </location>
</feature>
<evidence type="ECO:0000256" key="5">
    <source>
        <dbReference type="ARBA" id="ARBA00022691"/>
    </source>
</evidence>
<comment type="caution">
    <text evidence="13">The sequence shown here is derived from an EMBL/GenBank/DDBJ whole genome shotgun (WGS) entry which is preliminary data.</text>
</comment>
<dbReference type="InterPro" id="IPR036188">
    <property type="entry name" value="FAD/NAD-bd_sf"/>
</dbReference>
<name>A0A845SR25_9GAMM</name>
<evidence type="ECO:0000313" key="13">
    <source>
        <dbReference type="EMBL" id="NDL65326.1"/>
    </source>
</evidence>
<evidence type="ECO:0000256" key="3">
    <source>
        <dbReference type="ARBA" id="ARBA00022630"/>
    </source>
</evidence>
<dbReference type="FunFam" id="3.40.50.150:FF:000107">
    <property type="entry name" value="tRNA 5-methylaminomethyl-2-thiouridine biosynthesis bifunctional protein MnmC"/>
    <property type="match status" value="1"/>
</dbReference>
<accession>A0A845SR25</accession>
<dbReference type="Gene3D" id="3.40.50.150">
    <property type="entry name" value="Vaccinia Virus protein VP39"/>
    <property type="match status" value="1"/>
</dbReference>
<dbReference type="InterPro" id="IPR008471">
    <property type="entry name" value="MnmC-like_methylTransf"/>
</dbReference>
<evidence type="ECO:0000256" key="1">
    <source>
        <dbReference type="ARBA" id="ARBA00022490"/>
    </source>
</evidence>
<keyword evidence="7 10" id="KW-0274">FAD</keyword>
<dbReference type="RefSeq" id="WP_162368027.1">
    <property type="nucleotide sequence ID" value="NZ_WUBS01000017.1"/>
</dbReference>
<dbReference type="Gene3D" id="3.30.9.10">
    <property type="entry name" value="D-Amino Acid Oxidase, subunit A, domain 2"/>
    <property type="match status" value="1"/>
</dbReference>
<evidence type="ECO:0000256" key="10">
    <source>
        <dbReference type="HAMAP-Rule" id="MF_01102"/>
    </source>
</evidence>
<feature type="region of interest" description="tRNA (mnm(5)s(2)U34)-methyltransferase" evidence="10">
    <location>
        <begin position="1"/>
        <end position="245"/>
    </location>
</feature>
<reference evidence="13 14" key="1">
    <citation type="submission" date="2019-12" db="EMBL/GenBank/DDBJ databases">
        <authorList>
            <person name="Lee S.D."/>
        </authorList>
    </citation>
    <scope>NUCLEOTIDE SEQUENCE [LARGE SCALE GENOMIC DNA]</scope>
    <source>
        <strain evidence="13 14">SAP-6</strain>
    </source>
</reference>
<comment type="cofactor">
    <cofactor evidence="10">
        <name>FAD</name>
        <dbReference type="ChEBI" id="CHEBI:57692"/>
    </cofactor>
</comment>
<dbReference type="PANTHER" id="PTHR13847">
    <property type="entry name" value="SARCOSINE DEHYDROGENASE-RELATED"/>
    <property type="match status" value="1"/>
</dbReference>
<dbReference type="EMBL" id="WUBS01000017">
    <property type="protein sequence ID" value="NDL65326.1"/>
    <property type="molecule type" value="Genomic_DNA"/>
</dbReference>
<dbReference type="HAMAP" id="MF_01102">
    <property type="entry name" value="MnmC"/>
    <property type="match status" value="1"/>
</dbReference>
<dbReference type="Pfam" id="PF01266">
    <property type="entry name" value="DAO"/>
    <property type="match status" value="1"/>
</dbReference>
<dbReference type="EC" id="2.1.1.61" evidence="10"/>
<evidence type="ECO:0000256" key="8">
    <source>
        <dbReference type="ARBA" id="ARBA00023002"/>
    </source>
</evidence>
<dbReference type="EC" id="1.5.-.-" evidence="10"/>
<dbReference type="Pfam" id="PF05430">
    <property type="entry name" value="Methyltransf_30"/>
    <property type="match status" value="1"/>
</dbReference>
<dbReference type="SUPFAM" id="SSF51905">
    <property type="entry name" value="FAD/NAD(P)-binding domain"/>
    <property type="match status" value="1"/>
</dbReference>
<comment type="catalytic activity">
    <reaction evidence="10">
        <text>5-aminomethyl-2-thiouridine(34) in tRNA + S-adenosyl-L-methionine = 5-methylaminomethyl-2-thiouridine(34) in tRNA + S-adenosyl-L-homocysteine + H(+)</text>
        <dbReference type="Rhea" id="RHEA:19569"/>
        <dbReference type="Rhea" id="RHEA-COMP:10195"/>
        <dbReference type="Rhea" id="RHEA-COMP:10197"/>
        <dbReference type="ChEBI" id="CHEBI:15378"/>
        <dbReference type="ChEBI" id="CHEBI:57856"/>
        <dbReference type="ChEBI" id="CHEBI:59789"/>
        <dbReference type="ChEBI" id="CHEBI:74454"/>
        <dbReference type="ChEBI" id="CHEBI:74455"/>
        <dbReference type="EC" id="2.1.1.61"/>
    </reaction>
</comment>
<proteinExistence type="inferred from homology"/>
<feature type="region of interest" description="FAD-dependent cmnm(5)s(2)U34 oxidoreductase" evidence="10">
    <location>
        <begin position="271"/>
        <end position="672"/>
    </location>
</feature>
<evidence type="ECO:0000256" key="4">
    <source>
        <dbReference type="ARBA" id="ARBA00022679"/>
    </source>
</evidence>
<keyword evidence="1 10" id="KW-0963">Cytoplasm</keyword>
<comment type="function">
    <text evidence="10">Catalyzes the last two steps in the biosynthesis of 5-methylaminomethyl-2-thiouridine (mnm(5)s(2)U) at the wobble position (U34) in tRNA. Catalyzes the FAD-dependent demodification of cmnm(5)s(2)U34 to nm(5)s(2)U34, followed by the transfer of a methyl group from S-adenosyl-L-methionine to nm(5)s(2)U34, to form mnm(5)s(2)U34.</text>
</comment>
<dbReference type="PANTHER" id="PTHR13847:SF283">
    <property type="entry name" value="TRNA 5-METHYLAMINOMETHYL-2-THIOURIDINE BIOSYNTHESIS BIFUNCTIONAL PROTEIN MNMC"/>
    <property type="match status" value="1"/>
</dbReference>
<comment type="similarity">
    <text evidence="10">In the N-terminal section; belongs to the methyltransferase superfamily. tRNA (mnm(5)s(2)U34)-methyltransferase family.</text>
</comment>
<organism evidence="13 14">
    <name type="scientific">Acerihabitans arboris</name>
    <dbReference type="NCBI Taxonomy" id="2691583"/>
    <lineage>
        <taxon>Bacteria</taxon>
        <taxon>Pseudomonadati</taxon>
        <taxon>Pseudomonadota</taxon>
        <taxon>Gammaproteobacteria</taxon>
        <taxon>Enterobacterales</taxon>
        <taxon>Pectobacteriaceae</taxon>
        <taxon>Acerihabitans</taxon>
    </lineage>
</organism>
<evidence type="ECO:0000259" key="11">
    <source>
        <dbReference type="Pfam" id="PF01266"/>
    </source>
</evidence>
<keyword evidence="8 10" id="KW-0560">Oxidoreductase</keyword>
<comment type="subcellular location">
    <subcellularLocation>
        <location evidence="10">Cytoplasm</location>
    </subcellularLocation>
</comment>
<gene>
    <name evidence="10 13" type="primary">mnmC</name>
    <name evidence="13" type="ORF">GRH90_21570</name>
</gene>
<dbReference type="GO" id="GO:0004808">
    <property type="term" value="F:tRNA (5-methylaminomethyl-2-thiouridylate)(34)-methyltransferase activity"/>
    <property type="evidence" value="ECO:0007669"/>
    <property type="project" value="UniProtKB-EC"/>
</dbReference>
<keyword evidence="2 10" id="KW-0489">Methyltransferase</keyword>
<evidence type="ECO:0000313" key="14">
    <source>
        <dbReference type="Proteomes" id="UP000461443"/>
    </source>
</evidence>
<dbReference type="GO" id="GO:0032259">
    <property type="term" value="P:methylation"/>
    <property type="evidence" value="ECO:0007669"/>
    <property type="project" value="UniProtKB-KW"/>
</dbReference>
<dbReference type="NCBIfam" id="TIGR03197">
    <property type="entry name" value="MnmC_Cterm"/>
    <property type="match status" value="1"/>
</dbReference>
<dbReference type="InterPro" id="IPR047785">
    <property type="entry name" value="tRNA_MNMC2"/>
</dbReference>
<dbReference type="InterPro" id="IPR006076">
    <property type="entry name" value="FAD-dep_OxRdtase"/>
</dbReference>
<evidence type="ECO:0000259" key="12">
    <source>
        <dbReference type="Pfam" id="PF05430"/>
    </source>
</evidence>
<dbReference type="GO" id="GO:0016645">
    <property type="term" value="F:oxidoreductase activity, acting on the CH-NH group of donors"/>
    <property type="evidence" value="ECO:0007669"/>
    <property type="project" value="InterPro"/>
</dbReference>
<dbReference type="InterPro" id="IPR029063">
    <property type="entry name" value="SAM-dependent_MTases_sf"/>
</dbReference>
<dbReference type="NCBIfam" id="NF002481">
    <property type="entry name" value="PRK01747.1-2"/>
    <property type="match status" value="1"/>
</dbReference>
<keyword evidence="9 10" id="KW-0511">Multifunctional enzyme</keyword>
<evidence type="ECO:0000256" key="2">
    <source>
        <dbReference type="ARBA" id="ARBA00022603"/>
    </source>
</evidence>
<dbReference type="AlphaFoldDB" id="A0A845SR25"/>
<feature type="domain" description="FAD dependent oxidoreductase" evidence="11">
    <location>
        <begin position="268"/>
        <end position="638"/>
    </location>
</feature>
<dbReference type="InterPro" id="IPR017610">
    <property type="entry name" value="tRNA_S-uridine_synth_MnmC_C"/>
</dbReference>
<keyword evidence="6 10" id="KW-0819">tRNA processing</keyword>
<evidence type="ECO:0000256" key="7">
    <source>
        <dbReference type="ARBA" id="ARBA00022827"/>
    </source>
</evidence>
<dbReference type="NCBIfam" id="NF033855">
    <property type="entry name" value="tRNA_MNMC2"/>
    <property type="match status" value="1"/>
</dbReference>
<reference evidence="13 14" key="2">
    <citation type="submission" date="2020-02" db="EMBL/GenBank/DDBJ databases">
        <title>The new genus of Enterobacteriales.</title>
        <authorList>
            <person name="Kim I.S."/>
        </authorList>
    </citation>
    <scope>NUCLEOTIDE SEQUENCE [LARGE SCALE GENOMIC DNA]</scope>
    <source>
        <strain evidence="13 14">SAP-6</strain>
    </source>
</reference>
<dbReference type="InterPro" id="IPR023032">
    <property type="entry name" value="tRNA_MAMT_biosynth_bifunc_MnmC"/>
</dbReference>
<dbReference type="GO" id="GO:0005737">
    <property type="term" value="C:cytoplasm"/>
    <property type="evidence" value="ECO:0007669"/>
    <property type="project" value="UniProtKB-SubCell"/>
</dbReference>
<keyword evidence="3 10" id="KW-0285">Flavoprotein</keyword>
<keyword evidence="14" id="KW-1185">Reference proteome</keyword>
<sequence>MNRAPIRNAILNWNEDGTPVSRQFDDVYFSTQDGLEETRFVFLQGNGLPDRFEQHPRAAFIVAETGFGTGLNFLALWQAFAQFIRRRPGARLRRLHFISIEQFPLRVEDMAQAQARWPELGDYAAELRRIWPLPTPGCHRLILAGGAVTLDLWYGEINALLPQLDDSLSGRVDAWFLDGFAPARNPDMWSTGLFNAMARLAAAQGTFATFTAAGFVRRGLQRAGFIAGKHAGFGRKREMLAGSLAAPVAAGTHAPWYARRGADNPGEVAIIGGGIAGALAAEALLRRGARVTLYCADSAPAQGASGNRQGALYPLLNNEDDELAQFFANAFPYAHHYYRERARQGIDFEHQWCGVTQLAYDDRSRRKLRQILATGWPAQLIRAVACEEMPALTGLATGSGGVTYPLGGWLNPAQFTAGIIARAQSQGMAARYGHEVRGLNAGAQGWELDFGAGRHARHDTVVLATGHRMLQWPITAPLPLTSVRGQVSHIPDQPSLRTLKQVLCYDGYLTPASPGFQTHCLGASARRDDEDIHYRPGEQRANRDRLIACLPGQSWAQSVDVSGGQARCSVRSSARDHLPMIGGVPDFDATLRAYRDLPRLREAGEPAADAPVHANLFMLGGLGSRGLCTAPLAAEILAGQIFGEPLPLSLAQSAALSPNRFWLRKLLRGREI</sequence>
<evidence type="ECO:0000256" key="6">
    <source>
        <dbReference type="ARBA" id="ARBA00022694"/>
    </source>
</evidence>
<keyword evidence="4 10" id="KW-0808">Transferase</keyword>
<dbReference type="GO" id="GO:0002098">
    <property type="term" value="P:tRNA wobble uridine modification"/>
    <property type="evidence" value="ECO:0007669"/>
    <property type="project" value="TreeGrafter"/>
</dbReference>
<dbReference type="Gene3D" id="3.50.50.60">
    <property type="entry name" value="FAD/NAD(P)-binding domain"/>
    <property type="match status" value="1"/>
</dbReference>
<keyword evidence="5 10" id="KW-0949">S-adenosyl-L-methionine</keyword>
<evidence type="ECO:0000256" key="9">
    <source>
        <dbReference type="ARBA" id="ARBA00023268"/>
    </source>
</evidence>
<comment type="similarity">
    <text evidence="10">In the C-terminal section; belongs to the DAO family.</text>
</comment>
<dbReference type="Proteomes" id="UP000461443">
    <property type="component" value="Unassembled WGS sequence"/>
</dbReference>
<dbReference type="GO" id="GO:0050660">
    <property type="term" value="F:flavin adenine dinucleotide binding"/>
    <property type="evidence" value="ECO:0007669"/>
    <property type="project" value="UniProtKB-UniRule"/>
</dbReference>